<dbReference type="STRING" id="996166.SAMN05192554_102178"/>
<dbReference type="PANTHER" id="PTHR28259">
    <property type="entry name" value="FLUORIDE EXPORT PROTEIN 1-RELATED"/>
    <property type="match status" value="1"/>
</dbReference>
<dbReference type="GO" id="GO:0005886">
    <property type="term" value="C:plasma membrane"/>
    <property type="evidence" value="ECO:0007669"/>
    <property type="project" value="UniProtKB-SubCell"/>
</dbReference>
<evidence type="ECO:0000313" key="10">
    <source>
        <dbReference type="Proteomes" id="UP000199370"/>
    </source>
</evidence>
<organism evidence="9 10">
    <name type="scientific">Haloarchaeobius iranensis</name>
    <dbReference type="NCBI Taxonomy" id="996166"/>
    <lineage>
        <taxon>Archaea</taxon>
        <taxon>Methanobacteriati</taxon>
        <taxon>Methanobacteriota</taxon>
        <taxon>Stenosarchaea group</taxon>
        <taxon>Halobacteria</taxon>
        <taxon>Halobacteriales</taxon>
        <taxon>Halorubellaceae</taxon>
        <taxon>Haloarchaeobius</taxon>
    </lineage>
</organism>
<keyword evidence="4 8" id="KW-1133">Transmembrane helix</keyword>
<comment type="subcellular location">
    <subcellularLocation>
        <location evidence="1 8">Cell membrane</location>
        <topology evidence="1 8">Multi-pass membrane protein</topology>
    </subcellularLocation>
</comment>
<dbReference type="HAMAP" id="MF_00454">
    <property type="entry name" value="FluC"/>
    <property type="match status" value="1"/>
</dbReference>
<evidence type="ECO:0000256" key="3">
    <source>
        <dbReference type="ARBA" id="ARBA00022692"/>
    </source>
</evidence>
<dbReference type="RefSeq" id="WP_089731411.1">
    <property type="nucleotide sequence ID" value="NZ_FNIA01000002.1"/>
</dbReference>
<name>A0A1G9T778_9EURY</name>
<proteinExistence type="inferred from homology"/>
<evidence type="ECO:0000256" key="2">
    <source>
        <dbReference type="ARBA" id="ARBA00022475"/>
    </source>
</evidence>
<evidence type="ECO:0000256" key="6">
    <source>
        <dbReference type="ARBA" id="ARBA00035120"/>
    </source>
</evidence>
<feature type="transmembrane region" description="Helical" evidence="8">
    <location>
        <begin position="97"/>
        <end position="119"/>
    </location>
</feature>
<gene>
    <name evidence="8" type="primary">fluC</name>
    <name evidence="8" type="synonym">crcB</name>
    <name evidence="9" type="ORF">SAMN05192554_102178</name>
</gene>
<keyword evidence="3 8" id="KW-0812">Transmembrane</keyword>
<keyword evidence="8" id="KW-0407">Ion channel</keyword>
<dbReference type="AlphaFoldDB" id="A0A1G9T778"/>
<accession>A0A1G9T778</accession>
<comment type="function">
    <text evidence="8">Fluoride-specific ion channel. Important for reducing fluoride concentration in the cell, thus reducing its toxicity.</text>
</comment>
<protein>
    <recommendedName>
        <fullName evidence="8">Fluoride-specific ion channel FluC</fullName>
    </recommendedName>
</protein>
<keyword evidence="10" id="KW-1185">Reference proteome</keyword>
<evidence type="ECO:0000256" key="1">
    <source>
        <dbReference type="ARBA" id="ARBA00004651"/>
    </source>
</evidence>
<evidence type="ECO:0000256" key="7">
    <source>
        <dbReference type="ARBA" id="ARBA00035585"/>
    </source>
</evidence>
<keyword evidence="2 8" id="KW-1003">Cell membrane</keyword>
<dbReference type="Pfam" id="PF02537">
    <property type="entry name" value="CRCB"/>
    <property type="match status" value="1"/>
</dbReference>
<dbReference type="PANTHER" id="PTHR28259:SF1">
    <property type="entry name" value="FLUORIDE EXPORT PROTEIN 1-RELATED"/>
    <property type="match status" value="1"/>
</dbReference>
<comment type="catalytic activity">
    <reaction evidence="7">
        <text>fluoride(in) = fluoride(out)</text>
        <dbReference type="Rhea" id="RHEA:76159"/>
        <dbReference type="ChEBI" id="CHEBI:17051"/>
    </reaction>
    <physiologicalReaction direction="left-to-right" evidence="7">
        <dbReference type="Rhea" id="RHEA:76160"/>
    </physiologicalReaction>
</comment>
<dbReference type="GO" id="GO:0140114">
    <property type="term" value="P:cellular detoxification of fluoride"/>
    <property type="evidence" value="ECO:0007669"/>
    <property type="project" value="UniProtKB-UniRule"/>
</dbReference>
<dbReference type="GO" id="GO:0062054">
    <property type="term" value="F:fluoride channel activity"/>
    <property type="evidence" value="ECO:0007669"/>
    <property type="project" value="UniProtKB-UniRule"/>
</dbReference>
<keyword evidence="8" id="KW-0406">Ion transport</keyword>
<sequence length="129" mass="12934">MSDGAHARTLALVATGGFAGANARWGVDVALAGLPTGLAGTLVANVAGCVLLGFLVSLDRDRVPRRVRLAVGTGFLSSFTTYSTFVVGTATSVPTVAVGYVVATYAFGFAGVGVGRLAAGRVESRRASA</sequence>
<keyword evidence="8" id="KW-0813">Transport</keyword>
<keyword evidence="5 8" id="KW-0472">Membrane</keyword>
<feature type="transmembrane region" description="Helical" evidence="8">
    <location>
        <begin position="39"/>
        <end position="58"/>
    </location>
</feature>
<dbReference type="Proteomes" id="UP000199370">
    <property type="component" value="Unassembled WGS sequence"/>
</dbReference>
<evidence type="ECO:0000256" key="8">
    <source>
        <dbReference type="HAMAP-Rule" id="MF_00454"/>
    </source>
</evidence>
<evidence type="ECO:0000256" key="5">
    <source>
        <dbReference type="ARBA" id="ARBA00023136"/>
    </source>
</evidence>
<comment type="similarity">
    <text evidence="6 8">Belongs to the fluoride channel Fluc/FEX (TC 1.A.43) family.</text>
</comment>
<dbReference type="EMBL" id="FNIA01000002">
    <property type="protein sequence ID" value="SDM43593.1"/>
    <property type="molecule type" value="Genomic_DNA"/>
</dbReference>
<evidence type="ECO:0000313" key="9">
    <source>
        <dbReference type="EMBL" id="SDM43593.1"/>
    </source>
</evidence>
<feature type="transmembrane region" description="Helical" evidence="8">
    <location>
        <begin position="70"/>
        <end position="91"/>
    </location>
</feature>
<evidence type="ECO:0000256" key="4">
    <source>
        <dbReference type="ARBA" id="ARBA00022989"/>
    </source>
</evidence>
<reference evidence="9 10" key="1">
    <citation type="submission" date="2016-10" db="EMBL/GenBank/DDBJ databases">
        <authorList>
            <person name="de Groot N.N."/>
        </authorList>
    </citation>
    <scope>NUCLEOTIDE SEQUENCE [LARGE SCALE GENOMIC DNA]</scope>
    <source>
        <strain evidence="10">EB21,IBRC-M 10013,KCTC 4048</strain>
    </source>
</reference>
<comment type="caution">
    <text evidence="8">Lacks conserved residue(s) required for the propagation of feature annotation.</text>
</comment>
<dbReference type="InterPro" id="IPR003691">
    <property type="entry name" value="FluC"/>
</dbReference>